<feature type="transmembrane region" description="Helical" evidence="1">
    <location>
        <begin position="56"/>
        <end position="78"/>
    </location>
</feature>
<dbReference type="InterPro" id="IPR045339">
    <property type="entry name" value="DUF6534"/>
</dbReference>
<keyword evidence="4" id="KW-1185">Reference proteome</keyword>
<gene>
    <name evidence="3" type="ORF">TRAPUB_12927</name>
</gene>
<name>A0A1M2VS98_TRAPU</name>
<keyword evidence="1" id="KW-0472">Membrane</keyword>
<comment type="caution">
    <text evidence="3">The sequence shown here is derived from an EMBL/GenBank/DDBJ whole genome shotgun (WGS) entry which is preliminary data.</text>
</comment>
<protein>
    <recommendedName>
        <fullName evidence="2">DUF6534 domain-containing protein</fullName>
    </recommendedName>
</protein>
<evidence type="ECO:0000256" key="1">
    <source>
        <dbReference type="SAM" id="Phobius"/>
    </source>
</evidence>
<organism evidence="3 4">
    <name type="scientific">Trametes pubescens</name>
    <name type="common">White-rot fungus</name>
    <dbReference type="NCBI Taxonomy" id="154538"/>
    <lineage>
        <taxon>Eukaryota</taxon>
        <taxon>Fungi</taxon>
        <taxon>Dikarya</taxon>
        <taxon>Basidiomycota</taxon>
        <taxon>Agaricomycotina</taxon>
        <taxon>Agaricomycetes</taxon>
        <taxon>Polyporales</taxon>
        <taxon>Polyporaceae</taxon>
        <taxon>Trametes</taxon>
    </lineage>
</organism>
<evidence type="ECO:0000313" key="3">
    <source>
        <dbReference type="EMBL" id="OJT10489.1"/>
    </source>
</evidence>
<dbReference type="Proteomes" id="UP000184267">
    <property type="component" value="Unassembled WGS sequence"/>
</dbReference>
<sequence>MTTVLVVALHRSRNGFKRTNSVLDLLTAYAICTGLITLIFATMCFGNAVISPDNLLFGIVWVLTALPPVYINSVLAALNARSTLAALDAEFQDQSTRDIFLHVMPRRSSQTVVSGFGSPIRWQSGEDPAEAESSAPVAKPVADSEAANAVIEIKAATRIMTW</sequence>
<evidence type="ECO:0000313" key="4">
    <source>
        <dbReference type="Proteomes" id="UP000184267"/>
    </source>
</evidence>
<dbReference type="EMBL" id="MNAD01000773">
    <property type="protein sequence ID" value="OJT10489.1"/>
    <property type="molecule type" value="Genomic_DNA"/>
</dbReference>
<reference evidence="3 4" key="1">
    <citation type="submission" date="2016-10" db="EMBL/GenBank/DDBJ databases">
        <title>Genome sequence of the basidiomycete white-rot fungus Trametes pubescens.</title>
        <authorList>
            <person name="Makela M.R."/>
            <person name="Granchi Z."/>
            <person name="Peng M."/>
            <person name="De Vries R.P."/>
            <person name="Grigoriev I."/>
            <person name="Riley R."/>
            <person name="Hilden K."/>
        </authorList>
    </citation>
    <scope>NUCLEOTIDE SEQUENCE [LARGE SCALE GENOMIC DNA]</scope>
    <source>
        <strain evidence="3 4">FBCC735</strain>
    </source>
</reference>
<keyword evidence="1" id="KW-0812">Transmembrane</keyword>
<proteinExistence type="predicted"/>
<feature type="domain" description="DUF6534" evidence="2">
    <location>
        <begin position="2"/>
        <end position="82"/>
    </location>
</feature>
<keyword evidence="1" id="KW-1133">Transmembrane helix</keyword>
<evidence type="ECO:0000259" key="2">
    <source>
        <dbReference type="Pfam" id="PF20152"/>
    </source>
</evidence>
<accession>A0A1M2VS98</accession>
<dbReference type="OrthoDB" id="3220866at2759"/>
<dbReference type="STRING" id="154538.A0A1M2VS98"/>
<dbReference type="Pfam" id="PF20152">
    <property type="entry name" value="DUF6534"/>
    <property type="match status" value="1"/>
</dbReference>
<dbReference type="AlphaFoldDB" id="A0A1M2VS98"/>
<feature type="transmembrane region" description="Helical" evidence="1">
    <location>
        <begin position="21"/>
        <end position="50"/>
    </location>
</feature>